<name>A0A412PI60_9FIRM</name>
<protein>
    <recommendedName>
        <fullName evidence="3">SseB family protein</fullName>
    </recommendedName>
</protein>
<evidence type="ECO:0000313" key="2">
    <source>
        <dbReference type="Proteomes" id="UP000284731"/>
    </source>
</evidence>
<comment type="caution">
    <text evidence="1">The sequence shown here is derived from an EMBL/GenBank/DDBJ whole genome shotgun (WGS) entry which is preliminary data.</text>
</comment>
<accession>A0A412PI60</accession>
<dbReference type="Proteomes" id="UP000284731">
    <property type="component" value="Unassembled WGS sequence"/>
</dbReference>
<sequence length="169" mass="19566">MFLLYNKCRNGEDYMQRFNSLINTTVDTKLESLLTQRKAPLSEDGMKKILEELTLYMAGDRRFYIAFYPKEDAIKNDTIQASDIDRVDLMQATDDEKYLPIFSTLEGLRVFKPTLQKGEHIYVVTKQDVLDFLNMNAKVAAAVLNPLVDDLLLYRMQLQNLIQVQAEQS</sequence>
<dbReference type="AlphaFoldDB" id="A0A412PI60"/>
<evidence type="ECO:0000313" key="1">
    <source>
        <dbReference type="EMBL" id="RGT57871.1"/>
    </source>
</evidence>
<proteinExistence type="predicted"/>
<dbReference type="EMBL" id="QRWX01000001">
    <property type="protein sequence ID" value="RGT57871.1"/>
    <property type="molecule type" value="Genomic_DNA"/>
</dbReference>
<organism evidence="1 2">
    <name type="scientific">Solobacterium moorei</name>
    <dbReference type="NCBI Taxonomy" id="102148"/>
    <lineage>
        <taxon>Bacteria</taxon>
        <taxon>Bacillati</taxon>
        <taxon>Bacillota</taxon>
        <taxon>Erysipelotrichia</taxon>
        <taxon>Erysipelotrichales</taxon>
        <taxon>Erysipelotrichaceae</taxon>
        <taxon>Solobacterium</taxon>
    </lineage>
</organism>
<evidence type="ECO:0008006" key="3">
    <source>
        <dbReference type="Google" id="ProtNLM"/>
    </source>
</evidence>
<reference evidence="1 2" key="1">
    <citation type="submission" date="2018-08" db="EMBL/GenBank/DDBJ databases">
        <title>A genome reference for cultivated species of the human gut microbiota.</title>
        <authorList>
            <person name="Zou Y."/>
            <person name="Xue W."/>
            <person name="Luo G."/>
        </authorList>
    </citation>
    <scope>NUCLEOTIDE SEQUENCE [LARGE SCALE GENOMIC DNA]</scope>
    <source>
        <strain evidence="1 2">AF18-46</strain>
    </source>
</reference>
<gene>
    <name evidence="1" type="ORF">DWX20_02125</name>
</gene>